<dbReference type="Proteomes" id="UP000077885">
    <property type="component" value="Unassembled WGS sequence"/>
</dbReference>
<protein>
    <submittedName>
        <fullName evidence="1">Uncharacterized protein</fullName>
    </submittedName>
</protein>
<dbReference type="EMBL" id="LXSL01000011">
    <property type="protein sequence ID" value="OAM31116.1"/>
    <property type="molecule type" value="Genomic_DNA"/>
</dbReference>
<dbReference type="RefSeq" id="WP_067589835.1">
    <property type="nucleotide sequence ID" value="NZ_LXSL01000011.1"/>
</dbReference>
<reference evidence="2" key="1">
    <citation type="submission" date="2016-05" db="EMBL/GenBank/DDBJ databases">
        <title>Draft genome of Corynebacterium afermentans subsp. afermentans LCDC 88199T.</title>
        <authorList>
            <person name="Bernier A.-M."/>
            <person name="Bernard K."/>
        </authorList>
    </citation>
    <scope>NUCLEOTIDE SEQUENCE [LARGE SCALE GENOMIC DNA]</scope>
    <source>
        <strain evidence="2">NML02-A-017</strain>
    </source>
</reference>
<keyword evidence="2" id="KW-1185">Reference proteome</keyword>
<evidence type="ECO:0000313" key="2">
    <source>
        <dbReference type="Proteomes" id="UP000077885"/>
    </source>
</evidence>
<gene>
    <name evidence="1" type="ORF">A7P95_01040</name>
</gene>
<sequence length="65" mass="7158">MVVVIGSCPQAFFSREEWQAVENFAAALFTAQLATHSSHTAKLPPYRLLEEFAASSISIRPLLAH</sequence>
<dbReference type="AlphaFoldDB" id="A0A1A9S234"/>
<organism evidence="1 2">
    <name type="scientific">Eikenella longinqua</name>
    <dbReference type="NCBI Taxonomy" id="1795827"/>
    <lineage>
        <taxon>Bacteria</taxon>
        <taxon>Pseudomonadati</taxon>
        <taxon>Pseudomonadota</taxon>
        <taxon>Betaproteobacteria</taxon>
        <taxon>Neisseriales</taxon>
        <taxon>Neisseriaceae</taxon>
        <taxon>Eikenella</taxon>
    </lineage>
</organism>
<dbReference type="STRING" id="1795827.A7P95_01040"/>
<name>A0A1A9S234_9NEIS</name>
<proteinExistence type="predicted"/>
<accession>A0A1A9S234</accession>
<evidence type="ECO:0000313" key="1">
    <source>
        <dbReference type="EMBL" id="OAM31116.1"/>
    </source>
</evidence>
<comment type="caution">
    <text evidence="1">The sequence shown here is derived from an EMBL/GenBank/DDBJ whole genome shotgun (WGS) entry which is preliminary data.</text>
</comment>